<keyword evidence="6" id="KW-1185">Reference proteome</keyword>
<comment type="similarity">
    <text evidence="2 4">Belongs to the class-III pyridoxal-phosphate-dependent aminotransferase family.</text>
</comment>
<dbReference type="InterPro" id="IPR005814">
    <property type="entry name" value="Aminotrans_3"/>
</dbReference>
<keyword evidence="3 4" id="KW-0663">Pyridoxal phosphate</keyword>
<dbReference type="InterPro" id="IPR015421">
    <property type="entry name" value="PyrdxlP-dep_Trfase_major"/>
</dbReference>
<evidence type="ECO:0000256" key="4">
    <source>
        <dbReference type="RuleBase" id="RU003560"/>
    </source>
</evidence>
<accession>A0A0D1ZAH1</accession>
<dbReference type="GO" id="GO:0030170">
    <property type="term" value="F:pyridoxal phosphate binding"/>
    <property type="evidence" value="ECO:0007669"/>
    <property type="project" value="InterPro"/>
</dbReference>
<dbReference type="AlphaFoldDB" id="A0A0D1ZAH1"/>
<dbReference type="OMA" id="VWWRHGY"/>
<evidence type="ECO:0000256" key="2">
    <source>
        <dbReference type="ARBA" id="ARBA00008954"/>
    </source>
</evidence>
<evidence type="ECO:0000313" key="5">
    <source>
        <dbReference type="EMBL" id="KIV91687.1"/>
    </source>
</evidence>
<dbReference type="FunFam" id="3.40.640.10:FF:000004">
    <property type="entry name" value="Acetylornithine aminotransferase"/>
    <property type="match status" value="1"/>
</dbReference>
<dbReference type="SUPFAM" id="SSF53383">
    <property type="entry name" value="PLP-dependent transferases"/>
    <property type="match status" value="1"/>
</dbReference>
<sequence length="448" mass="48169">MSSTATTQAKSVITMEESAVFHRSQNKSYGTACGGKGVYLFHPDGSKTLDGSSGAAVSCLGHGHPVVIEAIVDQARKLAFAHSSFFTNDPTEELAHLLTSLSDGAFSKVLFLSSGSEAVESSIKLARHYHFARGESQRVNFIGREYGYHGNTLGALSAGHHPFRRGPFAPLLSPVFHHVAPCFYSHDARASEDESSYVDRLIAEYEAKFQTLGPSTVAAVILEPMAGATLGAVPAARGYLSRLRELCDKYGALLIFDEVMCGIGRAGTFHAWQSLGNVKPDLQAVGKGLGGGYQPISAVLINPRIHQTLKSSHETKPFISGHTYQDHSVACAAALATQRTIIKKDLLSNVQRMGDLLEQELHKHVPLVKEVRGLGLFRTIEFITPPSGQIASKVTTRCLSNGAAVYLCSGGLDAILFAPPFIISEQEVKELVQIFAKSTNEIIDESCG</sequence>
<dbReference type="GO" id="GO:0005829">
    <property type="term" value="C:cytosol"/>
    <property type="evidence" value="ECO:0007669"/>
    <property type="project" value="TreeGrafter"/>
</dbReference>
<dbReference type="OrthoDB" id="5419315at2759"/>
<dbReference type="GO" id="GO:0008483">
    <property type="term" value="F:transaminase activity"/>
    <property type="evidence" value="ECO:0007669"/>
    <property type="project" value="InterPro"/>
</dbReference>
<dbReference type="HOGENOM" id="CLU_016922_4_0_1"/>
<gene>
    <name evidence="5" type="ORF">PV10_06201</name>
</gene>
<dbReference type="InterPro" id="IPR015422">
    <property type="entry name" value="PyrdxlP-dep_Trfase_small"/>
</dbReference>
<dbReference type="GeneID" id="27324046"/>
<organism evidence="5 6">
    <name type="scientific">Exophiala mesophila</name>
    <name type="common">Black yeast-like fungus</name>
    <dbReference type="NCBI Taxonomy" id="212818"/>
    <lineage>
        <taxon>Eukaryota</taxon>
        <taxon>Fungi</taxon>
        <taxon>Dikarya</taxon>
        <taxon>Ascomycota</taxon>
        <taxon>Pezizomycotina</taxon>
        <taxon>Eurotiomycetes</taxon>
        <taxon>Chaetothyriomycetidae</taxon>
        <taxon>Chaetothyriales</taxon>
        <taxon>Herpotrichiellaceae</taxon>
        <taxon>Exophiala</taxon>
    </lineage>
</organism>
<dbReference type="RefSeq" id="XP_016223261.1">
    <property type="nucleotide sequence ID" value="XM_016370968.1"/>
</dbReference>
<dbReference type="Pfam" id="PF00202">
    <property type="entry name" value="Aminotran_3"/>
    <property type="match status" value="1"/>
</dbReference>
<dbReference type="STRING" id="212818.A0A0D1ZAH1"/>
<dbReference type="VEuPathDB" id="FungiDB:PV10_06201"/>
<dbReference type="Proteomes" id="UP000054302">
    <property type="component" value="Unassembled WGS sequence"/>
</dbReference>
<dbReference type="PANTHER" id="PTHR43094:SF1">
    <property type="entry name" value="AMINOTRANSFERASE CLASS-III"/>
    <property type="match status" value="1"/>
</dbReference>
<dbReference type="EMBL" id="KN847523">
    <property type="protein sequence ID" value="KIV91687.1"/>
    <property type="molecule type" value="Genomic_DNA"/>
</dbReference>
<dbReference type="CDD" id="cd00610">
    <property type="entry name" value="OAT_like"/>
    <property type="match status" value="1"/>
</dbReference>
<dbReference type="InterPro" id="IPR015424">
    <property type="entry name" value="PyrdxlP-dep_Trfase"/>
</dbReference>
<dbReference type="Gene3D" id="3.40.640.10">
    <property type="entry name" value="Type I PLP-dependent aspartate aminotransferase-like (Major domain)"/>
    <property type="match status" value="1"/>
</dbReference>
<comment type="cofactor">
    <cofactor evidence="1">
        <name>pyridoxal 5'-phosphate</name>
        <dbReference type="ChEBI" id="CHEBI:597326"/>
    </cofactor>
</comment>
<evidence type="ECO:0000256" key="1">
    <source>
        <dbReference type="ARBA" id="ARBA00001933"/>
    </source>
</evidence>
<reference evidence="5 6" key="1">
    <citation type="submission" date="2015-01" db="EMBL/GenBank/DDBJ databases">
        <title>The Genome Sequence of Exophiala mesophila CBS40295.</title>
        <authorList>
            <consortium name="The Broad Institute Genomics Platform"/>
            <person name="Cuomo C."/>
            <person name="de Hoog S."/>
            <person name="Gorbushina A."/>
            <person name="Stielow B."/>
            <person name="Teixiera M."/>
            <person name="Abouelleil A."/>
            <person name="Chapman S.B."/>
            <person name="Priest M."/>
            <person name="Young S.K."/>
            <person name="Wortman J."/>
            <person name="Nusbaum C."/>
            <person name="Birren B."/>
        </authorList>
    </citation>
    <scope>NUCLEOTIDE SEQUENCE [LARGE SCALE GENOMIC DNA]</scope>
    <source>
        <strain evidence="5 6">CBS 40295</strain>
    </source>
</reference>
<name>A0A0D1ZAH1_EXOME</name>
<protein>
    <submittedName>
        <fullName evidence="5">Uncharacterized protein</fullName>
    </submittedName>
</protein>
<dbReference type="Gene3D" id="3.90.1150.10">
    <property type="entry name" value="Aspartate Aminotransferase, domain 1"/>
    <property type="match status" value="1"/>
</dbReference>
<dbReference type="PANTHER" id="PTHR43094">
    <property type="entry name" value="AMINOTRANSFERASE"/>
    <property type="match status" value="1"/>
</dbReference>
<evidence type="ECO:0000256" key="3">
    <source>
        <dbReference type="ARBA" id="ARBA00022898"/>
    </source>
</evidence>
<evidence type="ECO:0000313" key="6">
    <source>
        <dbReference type="Proteomes" id="UP000054302"/>
    </source>
</evidence>
<dbReference type="PIRSF" id="PIRSF000521">
    <property type="entry name" value="Transaminase_4ab_Lys_Orn"/>
    <property type="match status" value="1"/>
</dbReference>
<proteinExistence type="inferred from homology"/>